<dbReference type="Proteomes" id="UP000315753">
    <property type="component" value="Unassembled WGS sequence"/>
</dbReference>
<dbReference type="PROSITE" id="PS51257">
    <property type="entry name" value="PROKAR_LIPOPROTEIN"/>
    <property type="match status" value="1"/>
</dbReference>
<comment type="caution">
    <text evidence="4">The sequence shown here is derived from an EMBL/GenBank/DDBJ whole genome shotgun (WGS) entry which is preliminary data.</text>
</comment>
<dbReference type="GO" id="GO:0071555">
    <property type="term" value="P:cell wall organization"/>
    <property type="evidence" value="ECO:0007669"/>
    <property type="project" value="UniProtKB-KW"/>
</dbReference>
<dbReference type="InterPro" id="IPR036028">
    <property type="entry name" value="SH3-like_dom_sf"/>
</dbReference>
<name>A0A540V545_9BACL</name>
<dbReference type="SUPFAM" id="SSF50044">
    <property type="entry name" value="SH3-domain"/>
    <property type="match status" value="1"/>
</dbReference>
<accession>A0A540V545</accession>
<dbReference type="SMART" id="SM00646">
    <property type="entry name" value="Ami_3"/>
    <property type="match status" value="1"/>
</dbReference>
<dbReference type="Gene3D" id="3.40.630.40">
    <property type="entry name" value="Zn-dependent exopeptidases"/>
    <property type="match status" value="1"/>
</dbReference>
<evidence type="ECO:0000256" key="1">
    <source>
        <dbReference type="ARBA" id="ARBA00022801"/>
    </source>
</evidence>
<dbReference type="PROSITE" id="PS51781">
    <property type="entry name" value="SH3B"/>
    <property type="match status" value="3"/>
</dbReference>
<evidence type="ECO:0000256" key="2">
    <source>
        <dbReference type="ARBA" id="ARBA00023316"/>
    </source>
</evidence>
<dbReference type="GO" id="GO:0008745">
    <property type="term" value="F:N-acetylmuramoyl-L-alanine amidase activity"/>
    <property type="evidence" value="ECO:0007669"/>
    <property type="project" value="InterPro"/>
</dbReference>
<dbReference type="SUPFAM" id="SSF53187">
    <property type="entry name" value="Zn-dependent exopeptidases"/>
    <property type="match status" value="1"/>
</dbReference>
<dbReference type="RefSeq" id="WP_141601428.1">
    <property type="nucleotide sequence ID" value="NZ_JARMSB010000043.1"/>
</dbReference>
<sequence length="511" mass="58099">MKRRILLFLGISFLVACLYTYLSPFVLADNEETRIVYAEKLYLREGPGLSYSILDTLQKNDKLKVLDAEGDWLYVETDGKKGWVASWLTQKIHKENVKKFAVVQVDHLNIRLEPSLDAPVLGQLFSGDQVAVQNERDQWVQIRHQQITGWVSKEYVSINEAKTDESKDDEGKELESAESDDANYFTIAVNAVNVRNKPNLKSKELGIAKKGEQYRVLDRHNHWIQIDYHGKKGWIYSFYGSFEFKRNKEEKKKKTVTIIYNGTNIRKEPSTSSNVLSIARAGEQYRVIGTDGDWYKIQLPDKSAGFVASWVVSTDGQSQSPKKKGKRKKGTLNGVTIVIDPGHGGNDQGTAGLRNTIEKEITLKTAELLKSKLQQAGANVYLTRESDVYVALQKRVSLAHQHGADAFVSIHYDASEDRTVSGFTTYYFHSYQESLAQYVHDGLTKQVDLRDRGIQKGNYLVLRENKQNAVLIELGYLSNPREEKTIDTDLFREKATMGIYEGLLKYFDAQL</sequence>
<dbReference type="OrthoDB" id="9806267at2"/>
<keyword evidence="1" id="KW-0378">Hydrolase</keyword>
<dbReference type="Gene3D" id="2.30.30.40">
    <property type="entry name" value="SH3 Domains"/>
    <property type="match status" value="4"/>
</dbReference>
<dbReference type="InterPro" id="IPR017293">
    <property type="entry name" value="N-acetylmuramoyl-L-ala_amidase"/>
</dbReference>
<dbReference type="PANTHER" id="PTHR30404">
    <property type="entry name" value="N-ACETYLMURAMOYL-L-ALANINE AMIDASE"/>
    <property type="match status" value="1"/>
</dbReference>
<organism evidence="4 5">
    <name type="scientific">Ureibacillus terrenus</name>
    <dbReference type="NCBI Taxonomy" id="118246"/>
    <lineage>
        <taxon>Bacteria</taxon>
        <taxon>Bacillati</taxon>
        <taxon>Bacillota</taxon>
        <taxon>Bacilli</taxon>
        <taxon>Bacillales</taxon>
        <taxon>Caryophanaceae</taxon>
        <taxon>Ureibacillus</taxon>
    </lineage>
</organism>
<dbReference type="PIRSF" id="PIRSF037846">
    <property type="entry name" value="Autolysin_YrvJ_prd"/>
    <property type="match status" value="1"/>
</dbReference>
<dbReference type="InterPro" id="IPR003646">
    <property type="entry name" value="SH3-like_bac-type"/>
</dbReference>
<dbReference type="AlphaFoldDB" id="A0A540V545"/>
<dbReference type="GO" id="GO:0009253">
    <property type="term" value="P:peptidoglycan catabolic process"/>
    <property type="evidence" value="ECO:0007669"/>
    <property type="project" value="InterPro"/>
</dbReference>
<protein>
    <submittedName>
        <fullName evidence="4">SH3 domain-containing protein</fullName>
    </submittedName>
</protein>
<dbReference type="EMBL" id="VIGD01000003">
    <property type="protein sequence ID" value="TQE91869.1"/>
    <property type="molecule type" value="Genomic_DNA"/>
</dbReference>
<dbReference type="GO" id="GO:0030288">
    <property type="term" value="C:outer membrane-bounded periplasmic space"/>
    <property type="evidence" value="ECO:0007669"/>
    <property type="project" value="TreeGrafter"/>
</dbReference>
<evidence type="ECO:0000259" key="3">
    <source>
        <dbReference type="PROSITE" id="PS51781"/>
    </source>
</evidence>
<keyword evidence="2" id="KW-0961">Cell wall biogenesis/degradation</keyword>
<evidence type="ECO:0000313" key="4">
    <source>
        <dbReference type="EMBL" id="TQE91869.1"/>
    </source>
</evidence>
<dbReference type="InterPro" id="IPR050695">
    <property type="entry name" value="N-acetylmuramoyl_amidase_3"/>
</dbReference>
<feature type="domain" description="SH3b" evidence="3">
    <location>
        <begin position="251"/>
        <end position="315"/>
    </location>
</feature>
<dbReference type="Pfam" id="PF01520">
    <property type="entry name" value="Amidase_3"/>
    <property type="match status" value="1"/>
</dbReference>
<gene>
    <name evidence="4" type="ORF">FKZ59_03895</name>
</gene>
<dbReference type="Pfam" id="PF08239">
    <property type="entry name" value="SH3_3"/>
    <property type="match status" value="4"/>
</dbReference>
<dbReference type="CDD" id="cd02696">
    <property type="entry name" value="MurNAc-LAA"/>
    <property type="match status" value="1"/>
</dbReference>
<reference evidence="4 5" key="1">
    <citation type="submission" date="2019-06" db="EMBL/GenBank/DDBJ databases">
        <title>Genome sequence of Ureibacillus terrenus.</title>
        <authorList>
            <person name="Maclea K.S."/>
            <person name="Simoes M."/>
        </authorList>
    </citation>
    <scope>NUCLEOTIDE SEQUENCE [LARGE SCALE GENOMIC DNA]</scope>
    <source>
        <strain evidence="4 5">ATCC BAA-384</strain>
    </source>
</reference>
<dbReference type="SMART" id="SM00287">
    <property type="entry name" value="SH3b"/>
    <property type="match status" value="4"/>
</dbReference>
<keyword evidence="5" id="KW-1185">Reference proteome</keyword>
<proteinExistence type="predicted"/>
<feature type="domain" description="SH3b" evidence="3">
    <location>
        <begin position="182"/>
        <end position="244"/>
    </location>
</feature>
<dbReference type="InterPro" id="IPR002508">
    <property type="entry name" value="MurNAc-LAA_cat"/>
</dbReference>
<dbReference type="PANTHER" id="PTHR30404:SF7">
    <property type="entry name" value="CELL WALL AMIDASE LYTH-RELATED"/>
    <property type="match status" value="1"/>
</dbReference>
<evidence type="ECO:0000313" key="5">
    <source>
        <dbReference type="Proteomes" id="UP000315753"/>
    </source>
</evidence>
<feature type="domain" description="SH3b" evidence="3">
    <location>
        <begin position="31"/>
        <end position="92"/>
    </location>
</feature>